<evidence type="ECO:0000313" key="8">
    <source>
        <dbReference type="EMBL" id="KOA20439.1"/>
    </source>
</evidence>
<feature type="coiled-coil region" evidence="4">
    <location>
        <begin position="249"/>
        <end position="297"/>
    </location>
</feature>
<name>A0A0L6ZBS6_9CLOT</name>
<dbReference type="Pfam" id="PF00672">
    <property type="entry name" value="HAMP"/>
    <property type="match status" value="1"/>
</dbReference>
<dbReference type="Gene3D" id="1.10.287.950">
    <property type="entry name" value="Methyl-accepting chemotaxis protein"/>
    <property type="match status" value="1"/>
</dbReference>
<dbReference type="Pfam" id="PF00015">
    <property type="entry name" value="MCPsignal"/>
    <property type="match status" value="1"/>
</dbReference>
<keyword evidence="5" id="KW-0472">Membrane</keyword>
<accession>A0A0L6ZBS6</accession>
<dbReference type="Proteomes" id="UP000037043">
    <property type="component" value="Unassembled WGS sequence"/>
</dbReference>
<dbReference type="EMBL" id="LHUR01000013">
    <property type="protein sequence ID" value="KOA20439.1"/>
    <property type="molecule type" value="Genomic_DNA"/>
</dbReference>
<keyword evidence="9" id="KW-1185">Reference proteome</keyword>
<dbReference type="PATRIC" id="fig|1121318.3.peg.1035"/>
<dbReference type="AlphaFoldDB" id="A0A0L6ZBS6"/>
<comment type="caution">
    <text evidence="8">The sequence shown here is derived from an EMBL/GenBank/DDBJ whole genome shotgun (WGS) entry which is preliminary data.</text>
</comment>
<dbReference type="InterPro" id="IPR024478">
    <property type="entry name" value="HlyB_4HB_MCP"/>
</dbReference>
<dbReference type="GO" id="GO:0006935">
    <property type="term" value="P:chemotaxis"/>
    <property type="evidence" value="ECO:0007669"/>
    <property type="project" value="InterPro"/>
</dbReference>
<dbReference type="PROSITE" id="PS50111">
    <property type="entry name" value="CHEMOTAXIS_TRANSDUC_2"/>
    <property type="match status" value="1"/>
</dbReference>
<keyword evidence="1 3" id="KW-0807">Transducer</keyword>
<evidence type="ECO:0000259" key="7">
    <source>
        <dbReference type="PROSITE" id="PS50885"/>
    </source>
</evidence>
<dbReference type="GO" id="GO:0004888">
    <property type="term" value="F:transmembrane signaling receptor activity"/>
    <property type="evidence" value="ECO:0007669"/>
    <property type="project" value="InterPro"/>
</dbReference>
<dbReference type="SMART" id="SM00283">
    <property type="entry name" value="MA"/>
    <property type="match status" value="1"/>
</dbReference>
<dbReference type="InterPro" id="IPR004090">
    <property type="entry name" value="Chemotax_Me-accpt_rcpt"/>
</dbReference>
<feature type="domain" description="HAMP" evidence="7">
    <location>
        <begin position="225"/>
        <end position="264"/>
    </location>
</feature>
<keyword evidence="5" id="KW-1133">Transmembrane helix</keyword>
<dbReference type="PRINTS" id="PR00260">
    <property type="entry name" value="CHEMTRNSDUCR"/>
</dbReference>
<dbReference type="Pfam" id="PF12729">
    <property type="entry name" value="4HB_MCP_1"/>
    <property type="match status" value="1"/>
</dbReference>
<protein>
    <submittedName>
        <fullName evidence="8">Methyl-accepting chemotaxis protein 4</fullName>
    </submittedName>
</protein>
<dbReference type="STRING" id="36844.SAMN04488501_10831"/>
<dbReference type="PANTHER" id="PTHR32089:SF112">
    <property type="entry name" value="LYSOZYME-LIKE PROTEIN-RELATED"/>
    <property type="match status" value="1"/>
</dbReference>
<dbReference type="InterPro" id="IPR004089">
    <property type="entry name" value="MCPsignal_dom"/>
</dbReference>
<sequence length="571" mass="63255">MKWFLNMKVRTKLMISFLIISLFIAVSVTVSVYDMDKINNGSKQIYENNLLSLDYLTSLQKNQLEVRSELLLIDLESDVNKVSSRIETINKISTESNENIKAYEALGINEEEKAIVKELKTTLEEYRNFREEALDHAKNGEFKDFGEHIVKVNELRDKTDTVIEKLIQYNKEEAKNINTLNQITYDNSRKMLILIGVSAFVLSILIGFAIGKVISTQVKKGLDLAHKLGEGDLTFKLNINSKDEVGMLINELNQAMDNTRELIGSIINETHEITYSSKELNEAIEEITAKMENVNKSTESIVAAIEESSASSEEISASTEEIDATTAELAKRADEGNIEAENIKKRAIKIKTEAEENAKLVDQLYREKQASIVKAIEEGKVVNEIKTMADTIAAISEQTNLLALNAAIEAARAGEQGKGFAVVAEEVRKLAEQSSNSVSVIKDTITNVQNAFKNLSENTSEILKFIDGNVTRDYVNMVDIGVKYENDALTLSKLTEDLAASTEEMSATMNGVAVAAQNLTATGEETSAGSQEILKNIHETTMATARIARGSEKQAEIAERLNSLVSKFKVL</sequence>
<keyword evidence="4" id="KW-0175">Coiled coil</keyword>
<evidence type="ECO:0000256" key="4">
    <source>
        <dbReference type="SAM" id="Coils"/>
    </source>
</evidence>
<dbReference type="GO" id="GO:0007165">
    <property type="term" value="P:signal transduction"/>
    <property type="evidence" value="ECO:0007669"/>
    <property type="project" value="UniProtKB-KW"/>
</dbReference>
<keyword evidence="5" id="KW-0812">Transmembrane</keyword>
<organism evidence="8 9">
    <name type="scientific">Clostridium homopropionicum DSM 5847</name>
    <dbReference type="NCBI Taxonomy" id="1121318"/>
    <lineage>
        <taxon>Bacteria</taxon>
        <taxon>Bacillati</taxon>
        <taxon>Bacillota</taxon>
        <taxon>Clostridia</taxon>
        <taxon>Eubacteriales</taxon>
        <taxon>Clostridiaceae</taxon>
        <taxon>Clostridium</taxon>
    </lineage>
</organism>
<dbReference type="RefSeq" id="WP_052220610.1">
    <property type="nucleotide sequence ID" value="NZ_LHUR01000013.1"/>
</dbReference>
<dbReference type="CDD" id="cd06225">
    <property type="entry name" value="HAMP"/>
    <property type="match status" value="1"/>
</dbReference>
<evidence type="ECO:0000256" key="1">
    <source>
        <dbReference type="ARBA" id="ARBA00023224"/>
    </source>
</evidence>
<evidence type="ECO:0000313" key="9">
    <source>
        <dbReference type="Proteomes" id="UP000037043"/>
    </source>
</evidence>
<feature type="domain" description="Methyl-accepting transducer" evidence="6">
    <location>
        <begin position="276"/>
        <end position="534"/>
    </location>
</feature>
<gene>
    <name evidence="8" type="primary">mcp4_2</name>
    <name evidence="8" type="ORF">CLHOM_10270</name>
</gene>
<reference evidence="9" key="1">
    <citation type="submission" date="2015-08" db="EMBL/GenBank/DDBJ databases">
        <title>Genome sequence of the strict anaerobe Clostridium homopropionicum LuHBu1 (DSM 5847T).</title>
        <authorList>
            <person name="Poehlein A."/>
            <person name="Beck M."/>
            <person name="Schiel-Bengelsdorf B."/>
            <person name="Bengelsdorf F.R."/>
            <person name="Daniel R."/>
            <person name="Duerre P."/>
        </authorList>
    </citation>
    <scope>NUCLEOTIDE SEQUENCE [LARGE SCALE GENOMIC DNA]</scope>
    <source>
        <strain evidence="9">DSM 5847</strain>
    </source>
</reference>
<comment type="similarity">
    <text evidence="2">Belongs to the methyl-accepting chemotaxis (MCP) protein family.</text>
</comment>
<evidence type="ECO:0000256" key="5">
    <source>
        <dbReference type="SAM" id="Phobius"/>
    </source>
</evidence>
<evidence type="ECO:0000259" key="6">
    <source>
        <dbReference type="PROSITE" id="PS50111"/>
    </source>
</evidence>
<evidence type="ECO:0000256" key="3">
    <source>
        <dbReference type="PROSITE-ProRule" id="PRU00284"/>
    </source>
</evidence>
<dbReference type="PANTHER" id="PTHR32089">
    <property type="entry name" value="METHYL-ACCEPTING CHEMOTAXIS PROTEIN MCPB"/>
    <property type="match status" value="1"/>
</dbReference>
<evidence type="ECO:0000256" key="2">
    <source>
        <dbReference type="ARBA" id="ARBA00029447"/>
    </source>
</evidence>
<dbReference type="GO" id="GO:0016020">
    <property type="term" value="C:membrane"/>
    <property type="evidence" value="ECO:0007669"/>
    <property type="project" value="InterPro"/>
</dbReference>
<dbReference type="InterPro" id="IPR003660">
    <property type="entry name" value="HAMP_dom"/>
</dbReference>
<dbReference type="SUPFAM" id="SSF58104">
    <property type="entry name" value="Methyl-accepting chemotaxis protein (MCP) signaling domain"/>
    <property type="match status" value="1"/>
</dbReference>
<feature type="transmembrane region" description="Helical" evidence="5">
    <location>
        <begin position="191"/>
        <end position="210"/>
    </location>
</feature>
<dbReference type="SMART" id="SM00304">
    <property type="entry name" value="HAMP"/>
    <property type="match status" value="1"/>
</dbReference>
<proteinExistence type="inferred from homology"/>
<dbReference type="PROSITE" id="PS50885">
    <property type="entry name" value="HAMP"/>
    <property type="match status" value="1"/>
</dbReference>